<dbReference type="SUPFAM" id="SSF54637">
    <property type="entry name" value="Thioesterase/thiol ester dehydrase-isomerase"/>
    <property type="match status" value="1"/>
</dbReference>
<reference evidence="2 3" key="1">
    <citation type="submission" date="2020-10" db="EMBL/GenBank/DDBJ databases">
        <title>Ca. Dormibacterota MAGs.</title>
        <authorList>
            <person name="Montgomery K."/>
        </authorList>
    </citation>
    <scope>NUCLEOTIDE SEQUENCE [LARGE SCALE GENOMIC DNA]</scope>
    <source>
        <strain evidence="2">Mitchell_Peninsula_5</strain>
    </source>
</reference>
<dbReference type="AlphaFoldDB" id="A0A934KRB1"/>
<sequence length="142" mass="14864">MSAITNSPLTSAVVGDQMTPLARTVTQEQINAYADASGDHNPIHVDPEFARAVGLPGTIAHGFLEMAILTEAVARWAGGYERVGEVSCRFSKPLLPGETVTCTGHVVTVDDSNGTAALELEATSSSGDRVLTNGRATVRLAR</sequence>
<evidence type="ECO:0000313" key="2">
    <source>
        <dbReference type="EMBL" id="MBJ7609737.1"/>
    </source>
</evidence>
<dbReference type="Proteomes" id="UP000614410">
    <property type="component" value="Unassembled WGS sequence"/>
</dbReference>
<name>A0A934KRB1_9BACT</name>
<dbReference type="EMBL" id="JAEKNN010000051">
    <property type="protein sequence ID" value="MBJ7609737.1"/>
    <property type="molecule type" value="Genomic_DNA"/>
</dbReference>
<dbReference type="PANTHER" id="PTHR43841:SF3">
    <property type="entry name" value="(3R)-HYDROXYACYL-ACP DEHYDRATASE SUBUNIT HADB"/>
    <property type="match status" value="1"/>
</dbReference>
<dbReference type="InterPro" id="IPR002539">
    <property type="entry name" value="MaoC-like_dom"/>
</dbReference>
<dbReference type="Pfam" id="PF01575">
    <property type="entry name" value="MaoC_dehydratas"/>
    <property type="match status" value="1"/>
</dbReference>
<feature type="domain" description="MaoC-like" evidence="1">
    <location>
        <begin position="19"/>
        <end position="115"/>
    </location>
</feature>
<dbReference type="InterPro" id="IPR029069">
    <property type="entry name" value="HotDog_dom_sf"/>
</dbReference>
<evidence type="ECO:0000313" key="3">
    <source>
        <dbReference type="Proteomes" id="UP000614410"/>
    </source>
</evidence>
<dbReference type="PANTHER" id="PTHR43841">
    <property type="entry name" value="3-HYDROXYACYL-THIOESTER DEHYDRATASE HTDX-RELATED"/>
    <property type="match status" value="1"/>
</dbReference>
<proteinExistence type="predicted"/>
<protein>
    <submittedName>
        <fullName evidence="2">MaoC family dehydratase N-terminal domain-containing protein</fullName>
    </submittedName>
</protein>
<evidence type="ECO:0000259" key="1">
    <source>
        <dbReference type="Pfam" id="PF01575"/>
    </source>
</evidence>
<comment type="caution">
    <text evidence="2">The sequence shown here is derived from an EMBL/GenBank/DDBJ whole genome shotgun (WGS) entry which is preliminary data.</text>
</comment>
<accession>A0A934KRB1</accession>
<dbReference type="Gene3D" id="3.10.129.10">
    <property type="entry name" value="Hotdog Thioesterase"/>
    <property type="match status" value="1"/>
</dbReference>
<gene>
    <name evidence="2" type="ORF">JF887_09980</name>
</gene>
<organism evidence="2 3">
    <name type="scientific">Candidatus Amunia macphersoniae</name>
    <dbReference type="NCBI Taxonomy" id="3127014"/>
    <lineage>
        <taxon>Bacteria</taxon>
        <taxon>Bacillati</taxon>
        <taxon>Candidatus Dormiibacterota</taxon>
        <taxon>Candidatus Dormibacteria</taxon>
        <taxon>Candidatus Aeolococcales</taxon>
        <taxon>Candidatus Aeolococcaceae</taxon>
        <taxon>Candidatus Amunia</taxon>
    </lineage>
</organism>